<accession>M6UEK2</accession>
<dbReference type="Proteomes" id="UP000012153">
    <property type="component" value="Unassembled WGS sequence"/>
</dbReference>
<reference evidence="1 2" key="1">
    <citation type="submission" date="2013-01" db="EMBL/GenBank/DDBJ databases">
        <authorList>
            <person name="Harkins D.M."/>
            <person name="Durkin A.S."/>
            <person name="Brinkac L.M."/>
            <person name="Haft D.H."/>
            <person name="Selengut J.D."/>
            <person name="Sanka R."/>
            <person name="DePew J."/>
            <person name="Purushe J."/>
            <person name="Matthias M.A."/>
            <person name="Vinetz J.M."/>
            <person name="Sutton G.G."/>
            <person name="Nierman W.C."/>
            <person name="Fouts D.E."/>
        </authorList>
    </citation>
    <scope>NUCLEOTIDE SEQUENCE [LARGE SCALE GENOMIC DNA]</scope>
    <source>
        <strain evidence="1 2">ZUN142</strain>
    </source>
</reference>
<name>M6UEK2_9LEPT</name>
<evidence type="ECO:0000313" key="2">
    <source>
        <dbReference type="Proteomes" id="UP000012153"/>
    </source>
</evidence>
<organism evidence="1 2">
    <name type="scientific">Leptospira noguchii serovar Autumnalis str. ZUN142</name>
    <dbReference type="NCBI Taxonomy" id="1085540"/>
    <lineage>
        <taxon>Bacteria</taxon>
        <taxon>Pseudomonadati</taxon>
        <taxon>Spirochaetota</taxon>
        <taxon>Spirochaetia</taxon>
        <taxon>Leptospirales</taxon>
        <taxon>Leptospiraceae</taxon>
        <taxon>Leptospira</taxon>
    </lineage>
</organism>
<dbReference type="AlphaFoldDB" id="M6UEK2"/>
<proteinExistence type="predicted"/>
<protein>
    <submittedName>
        <fullName evidence="1">Uncharacterized protein</fullName>
    </submittedName>
</protein>
<dbReference type="EMBL" id="AHOP02000022">
    <property type="protein sequence ID" value="EMO41266.1"/>
    <property type="molecule type" value="Genomic_DNA"/>
</dbReference>
<gene>
    <name evidence="1" type="ORF">LEP1GSC186_3585</name>
</gene>
<sequence length="54" mass="6233">MEVRGHNQPHRILESKLNSVKRSLRIALETKAQRFPELSVSLPELSKTLFTKAF</sequence>
<comment type="caution">
    <text evidence="1">The sequence shown here is derived from an EMBL/GenBank/DDBJ whole genome shotgun (WGS) entry which is preliminary data.</text>
</comment>
<evidence type="ECO:0000313" key="1">
    <source>
        <dbReference type="EMBL" id="EMO41266.1"/>
    </source>
</evidence>